<dbReference type="Pfam" id="PF00665">
    <property type="entry name" value="rve"/>
    <property type="match status" value="1"/>
</dbReference>
<dbReference type="InterPro" id="IPR041373">
    <property type="entry name" value="RT_RNaseH"/>
</dbReference>
<comment type="caution">
    <text evidence="10">The sequence shown here is derived from an EMBL/GenBank/DDBJ whole genome shotgun (WGS) entry which is preliminary data.</text>
</comment>
<keyword evidence="2" id="KW-0548">Nucleotidyltransferase</keyword>
<evidence type="ECO:0000259" key="8">
    <source>
        <dbReference type="PROSITE" id="PS50878"/>
    </source>
</evidence>
<dbReference type="InterPro" id="IPR050951">
    <property type="entry name" value="Retrovirus_Pol_polyprotein"/>
</dbReference>
<protein>
    <recommendedName>
        <fullName evidence="12">Integrase catalytic domain-containing protein</fullName>
    </recommendedName>
</protein>
<dbReference type="Pfam" id="PF17921">
    <property type="entry name" value="Integrase_H2C2"/>
    <property type="match status" value="1"/>
</dbReference>
<dbReference type="FunFam" id="1.10.340.70:FF:000003">
    <property type="entry name" value="Protein CBG25708"/>
    <property type="match status" value="1"/>
</dbReference>
<dbReference type="InterPro" id="IPR043502">
    <property type="entry name" value="DNA/RNA_pol_sf"/>
</dbReference>
<dbReference type="PANTHER" id="PTHR37984:SF5">
    <property type="entry name" value="PROTEIN NYNRIN-LIKE"/>
    <property type="match status" value="1"/>
</dbReference>
<dbReference type="InterPro" id="IPR043128">
    <property type="entry name" value="Rev_trsase/Diguanyl_cyclase"/>
</dbReference>
<dbReference type="GO" id="GO:0016787">
    <property type="term" value="F:hydrolase activity"/>
    <property type="evidence" value="ECO:0007669"/>
    <property type="project" value="UniProtKB-KW"/>
</dbReference>
<dbReference type="GO" id="GO:0003964">
    <property type="term" value="F:RNA-directed DNA polymerase activity"/>
    <property type="evidence" value="ECO:0007669"/>
    <property type="project" value="UniProtKB-KW"/>
</dbReference>
<accession>A0A433SWW9</accession>
<dbReference type="PROSITE" id="PS50994">
    <property type="entry name" value="INTEGRASE"/>
    <property type="match status" value="1"/>
</dbReference>
<dbReference type="GO" id="GO:0004519">
    <property type="term" value="F:endonuclease activity"/>
    <property type="evidence" value="ECO:0007669"/>
    <property type="project" value="UniProtKB-KW"/>
</dbReference>
<dbReference type="Gene3D" id="3.10.10.10">
    <property type="entry name" value="HIV Type 1 Reverse Transcriptase, subunit A, domain 1"/>
    <property type="match status" value="1"/>
</dbReference>
<keyword evidence="4" id="KW-0255">Endonuclease</keyword>
<keyword evidence="5" id="KW-0378">Hydrolase</keyword>
<evidence type="ECO:0000259" key="9">
    <source>
        <dbReference type="PROSITE" id="PS50994"/>
    </source>
</evidence>
<dbReference type="SUPFAM" id="SSF53098">
    <property type="entry name" value="Ribonuclease H-like"/>
    <property type="match status" value="1"/>
</dbReference>
<evidence type="ECO:0000256" key="7">
    <source>
        <dbReference type="SAM" id="Coils"/>
    </source>
</evidence>
<evidence type="ECO:0000256" key="4">
    <source>
        <dbReference type="ARBA" id="ARBA00022759"/>
    </source>
</evidence>
<feature type="coiled-coil region" evidence="7">
    <location>
        <begin position="185"/>
        <end position="212"/>
    </location>
</feature>
<dbReference type="Gene3D" id="1.10.340.70">
    <property type="match status" value="1"/>
</dbReference>
<organism evidence="10 11">
    <name type="scientific">Elysia chlorotica</name>
    <name type="common">Eastern emerald elysia</name>
    <name type="synonym">Sea slug</name>
    <dbReference type="NCBI Taxonomy" id="188477"/>
    <lineage>
        <taxon>Eukaryota</taxon>
        <taxon>Metazoa</taxon>
        <taxon>Spiralia</taxon>
        <taxon>Lophotrochozoa</taxon>
        <taxon>Mollusca</taxon>
        <taxon>Gastropoda</taxon>
        <taxon>Heterobranchia</taxon>
        <taxon>Euthyneura</taxon>
        <taxon>Panpulmonata</taxon>
        <taxon>Sacoglossa</taxon>
        <taxon>Placobranchoidea</taxon>
        <taxon>Plakobranchidae</taxon>
        <taxon>Elysia</taxon>
    </lineage>
</organism>
<evidence type="ECO:0000256" key="3">
    <source>
        <dbReference type="ARBA" id="ARBA00022722"/>
    </source>
</evidence>
<dbReference type="Pfam" id="PF00078">
    <property type="entry name" value="RVT_1"/>
    <property type="match status" value="1"/>
</dbReference>
<sequence length="849" mass="95965">MKAFKFHGGSKLEVRFRPDTHPVFHKPRPVPIAVQEDLDAAIQAGIKKGIWEPVQFNPYGTPVVPIKKTSHGQTSIRVCGDYSVTVNQQLETHRHPMPLPEELMRRLGRGHSFTKIDLADAYNQICLGPESQKKLALSTHRGVLLQKRLPFGITSAPGYFQQIMDQLTQDLPGVAVYLDDILVSGNTAEEHLQNLRRLLQRLQDNGLRCRREKCSFAQPYVEYLGHYLSKDGVAKGPKADAIIKMPAPTSVASLRSFLGQVQFYSKFLPDLSTTLEPLYQLTKKDIQWQWSASEDAAFQKVKTLLSTDTVLAHFNPALEVGISCDASDVGIGCVLFHRYSDGSERPIANASKTLTQTQIRYSQIHNEALAIIFGLHKFHQFLYGRKFILITDHKPLIALFGPTKPIPALAANRLARWALTLSQYDYKIEYRKTADHGNADALSRLPMGADSFFDREENGADSTTICTIKLINSQMTTADPKALEKSTSTDAILTTVMKFLQHGWPKNIPDQIKPFFALRDSLTHVNGCLFYGHRVVVPTSLQSQILQILHLGHFGMQRMKQLARTAVYWPRIDTDIEDIARHCKACNEHQKLPPKQPSHPWITPDKPWSRVHIDHAINFRGHNWLVMVDAFSKYPCVHFMSSISTKATTRKLDEDFAHFGYPHAIVTDNAACFSSAEFQTWCEQRGIQHLHGAPYHPETNGAAERLVQTFKQSLKKSDLPPADALQEFLMHYRRTPLASGSSPSELLNGRQIRTKLDVIVPAQRLTPATVRREPAPARRLTKDSPCFALSYKAGRRDTWRPAVVTAYFGHQLFEVRVLPDGPTWRRHVDQLRPRHARHQHGHIVNSDKS</sequence>
<dbReference type="CDD" id="cd09274">
    <property type="entry name" value="RNase_HI_RT_Ty3"/>
    <property type="match status" value="1"/>
</dbReference>
<evidence type="ECO:0000313" key="10">
    <source>
        <dbReference type="EMBL" id="RUS73804.1"/>
    </source>
</evidence>
<dbReference type="FunFam" id="3.30.420.10:FF:000063">
    <property type="entry name" value="Retrovirus-related Pol polyprotein from transposon 297-like Protein"/>
    <property type="match status" value="1"/>
</dbReference>
<reference evidence="10 11" key="1">
    <citation type="submission" date="2019-01" db="EMBL/GenBank/DDBJ databases">
        <title>A draft genome assembly of the solar-powered sea slug Elysia chlorotica.</title>
        <authorList>
            <person name="Cai H."/>
            <person name="Li Q."/>
            <person name="Fang X."/>
            <person name="Li J."/>
            <person name="Curtis N.E."/>
            <person name="Altenburger A."/>
            <person name="Shibata T."/>
            <person name="Feng M."/>
            <person name="Maeda T."/>
            <person name="Schwartz J.A."/>
            <person name="Shigenobu S."/>
            <person name="Lundholm N."/>
            <person name="Nishiyama T."/>
            <person name="Yang H."/>
            <person name="Hasebe M."/>
            <person name="Li S."/>
            <person name="Pierce S.K."/>
            <person name="Wang J."/>
        </authorList>
    </citation>
    <scope>NUCLEOTIDE SEQUENCE [LARGE SCALE GENOMIC DNA]</scope>
    <source>
        <strain evidence="10">EC2010</strain>
        <tissue evidence="10">Whole organism of an adult</tissue>
    </source>
</reference>
<dbReference type="InterPro" id="IPR041588">
    <property type="entry name" value="Integrase_H2C2"/>
</dbReference>
<gene>
    <name evidence="10" type="ORF">EGW08_018443</name>
</gene>
<evidence type="ECO:0000256" key="1">
    <source>
        <dbReference type="ARBA" id="ARBA00022679"/>
    </source>
</evidence>
<dbReference type="SUPFAM" id="SSF56672">
    <property type="entry name" value="DNA/RNA polymerases"/>
    <property type="match status" value="1"/>
</dbReference>
<proteinExistence type="predicted"/>
<dbReference type="InterPro" id="IPR001584">
    <property type="entry name" value="Integrase_cat-core"/>
</dbReference>
<feature type="domain" description="Reverse transcriptase" evidence="8">
    <location>
        <begin position="47"/>
        <end position="228"/>
    </location>
</feature>
<dbReference type="CDD" id="cd01647">
    <property type="entry name" value="RT_LTR"/>
    <property type="match status" value="1"/>
</dbReference>
<dbReference type="EMBL" id="RQTK01000898">
    <property type="protein sequence ID" value="RUS73804.1"/>
    <property type="molecule type" value="Genomic_DNA"/>
</dbReference>
<keyword evidence="7" id="KW-0175">Coiled coil</keyword>
<dbReference type="PROSITE" id="PS50878">
    <property type="entry name" value="RT_POL"/>
    <property type="match status" value="1"/>
</dbReference>
<keyword evidence="1" id="KW-0808">Transferase</keyword>
<evidence type="ECO:0000256" key="6">
    <source>
        <dbReference type="ARBA" id="ARBA00022918"/>
    </source>
</evidence>
<dbReference type="InterPro" id="IPR000477">
    <property type="entry name" value="RT_dom"/>
</dbReference>
<dbReference type="InterPro" id="IPR012337">
    <property type="entry name" value="RNaseH-like_sf"/>
</dbReference>
<evidence type="ECO:0000256" key="2">
    <source>
        <dbReference type="ARBA" id="ARBA00022695"/>
    </source>
</evidence>
<dbReference type="GO" id="GO:0003676">
    <property type="term" value="F:nucleic acid binding"/>
    <property type="evidence" value="ECO:0007669"/>
    <property type="project" value="InterPro"/>
</dbReference>
<dbReference type="GO" id="GO:0015074">
    <property type="term" value="P:DNA integration"/>
    <property type="evidence" value="ECO:0007669"/>
    <property type="project" value="InterPro"/>
</dbReference>
<feature type="domain" description="Integrase catalytic" evidence="9">
    <location>
        <begin position="603"/>
        <end position="769"/>
    </location>
</feature>
<dbReference type="Pfam" id="PF17917">
    <property type="entry name" value="RT_RNaseH"/>
    <property type="match status" value="1"/>
</dbReference>
<dbReference type="STRING" id="188477.A0A433SWW9"/>
<evidence type="ECO:0008006" key="12">
    <source>
        <dbReference type="Google" id="ProtNLM"/>
    </source>
</evidence>
<name>A0A433SWW9_ELYCH</name>
<dbReference type="OrthoDB" id="10063139at2759"/>
<dbReference type="Gene3D" id="3.30.70.270">
    <property type="match status" value="2"/>
</dbReference>
<dbReference type="Proteomes" id="UP000271974">
    <property type="component" value="Unassembled WGS sequence"/>
</dbReference>
<dbReference type="InterPro" id="IPR036397">
    <property type="entry name" value="RNaseH_sf"/>
</dbReference>
<evidence type="ECO:0000313" key="11">
    <source>
        <dbReference type="Proteomes" id="UP000271974"/>
    </source>
</evidence>
<keyword evidence="3" id="KW-0540">Nuclease</keyword>
<dbReference type="FunFam" id="3.30.70.270:FF:000026">
    <property type="entry name" value="Transposon Ty3-G Gag-Pol polyprotein"/>
    <property type="match status" value="1"/>
</dbReference>
<dbReference type="PANTHER" id="PTHR37984">
    <property type="entry name" value="PROTEIN CBG26694"/>
    <property type="match status" value="1"/>
</dbReference>
<keyword evidence="11" id="KW-1185">Reference proteome</keyword>
<dbReference type="AlphaFoldDB" id="A0A433SWW9"/>
<keyword evidence="6" id="KW-0695">RNA-directed DNA polymerase</keyword>
<evidence type="ECO:0000256" key="5">
    <source>
        <dbReference type="ARBA" id="ARBA00022801"/>
    </source>
</evidence>
<dbReference type="Gene3D" id="3.30.420.10">
    <property type="entry name" value="Ribonuclease H-like superfamily/Ribonuclease H"/>
    <property type="match status" value="1"/>
</dbReference>